<evidence type="ECO:0000313" key="7">
    <source>
        <dbReference type="Proteomes" id="UP001224775"/>
    </source>
</evidence>
<dbReference type="InterPro" id="IPR012677">
    <property type="entry name" value="Nucleotide-bd_a/b_plait_sf"/>
</dbReference>
<evidence type="ECO:0000256" key="4">
    <source>
        <dbReference type="SAM" id="MobiDB-lite"/>
    </source>
</evidence>
<evidence type="ECO:0000256" key="1">
    <source>
        <dbReference type="ARBA" id="ARBA00022737"/>
    </source>
</evidence>
<dbReference type="InterPro" id="IPR000504">
    <property type="entry name" value="RRM_dom"/>
</dbReference>
<name>A0AAD8YHQ9_9STRA</name>
<dbReference type="SMART" id="SM00360">
    <property type="entry name" value="RRM"/>
    <property type="match status" value="1"/>
</dbReference>
<dbReference type="PANTHER" id="PTHR48032">
    <property type="entry name" value="RNA-BINDING PROTEIN MUSASHI HOMOLOG RBP6"/>
    <property type="match status" value="1"/>
</dbReference>
<proteinExistence type="predicted"/>
<dbReference type="PROSITE" id="PS50102">
    <property type="entry name" value="RRM"/>
    <property type="match status" value="1"/>
</dbReference>
<feature type="region of interest" description="Disordered" evidence="4">
    <location>
        <begin position="106"/>
        <end position="132"/>
    </location>
</feature>
<gene>
    <name evidence="6" type="ORF">QTG54_003599</name>
</gene>
<keyword evidence="7" id="KW-1185">Reference proteome</keyword>
<keyword evidence="1" id="KW-0677">Repeat</keyword>
<keyword evidence="2 3" id="KW-0694">RNA-binding</keyword>
<sequence length="445" mass="48049">MTAATAAENVVVKQPPIDTLSSSIASNPQQGMADQRVLTAGTASGTITKGPTPPLAPCSPLTISSALEQQQTAANNPAVVADGVAPVGGIPVAVVGGPFMEAPPAPGVPTAAAPVSSTDERRWKRTPPTESDSRKLFVGGLPTNVNDEQFLCFFEQFGEVIDSVVMVDRNTKRSRGFGFVTFANQVRKHQVTDSLLNNIPGRTGVLNIFGKSCEIKASEPKVDDGRHDSSSPTTRRYPYNGSNNPGGKKMVMQQFNDQHQRVGMPNQYNRDNGYTGDERDFDDVNYHFEPNHQGYNNHGGYHHNMMMYHHPYGYAQYQNYPPNYSTYGGPGPNYEGGEGGGAQYHNYYPAGYYPNQQFHGQYGANPMYHGEGGGNGEGMPPYTQAQQQQHANYGVHYSQDGQMYHGQFNDGGSVGSTSYEAQVYPATTSGVDGDYGQTAAGDTQS</sequence>
<reference evidence="6" key="1">
    <citation type="submission" date="2023-06" db="EMBL/GenBank/DDBJ databases">
        <title>Survivors Of The Sea: Transcriptome response of Skeletonema marinoi to long-term dormancy.</title>
        <authorList>
            <person name="Pinder M.I.M."/>
            <person name="Kourtchenko O."/>
            <person name="Robertson E.K."/>
            <person name="Larsson T."/>
            <person name="Maumus F."/>
            <person name="Osuna-Cruz C.M."/>
            <person name="Vancaester E."/>
            <person name="Stenow R."/>
            <person name="Vandepoele K."/>
            <person name="Ploug H."/>
            <person name="Bruchert V."/>
            <person name="Godhe A."/>
            <person name="Topel M."/>
        </authorList>
    </citation>
    <scope>NUCLEOTIDE SEQUENCE</scope>
    <source>
        <strain evidence="6">R05AC</strain>
    </source>
</reference>
<comment type="caution">
    <text evidence="6">The sequence shown here is derived from an EMBL/GenBank/DDBJ whole genome shotgun (WGS) entry which is preliminary data.</text>
</comment>
<evidence type="ECO:0000256" key="2">
    <source>
        <dbReference type="ARBA" id="ARBA00022884"/>
    </source>
</evidence>
<dbReference type="InterPro" id="IPR035979">
    <property type="entry name" value="RBD_domain_sf"/>
</dbReference>
<feature type="region of interest" description="Disordered" evidence="4">
    <location>
        <begin position="219"/>
        <end position="245"/>
    </location>
</feature>
<feature type="compositionally biased region" description="Basic and acidic residues" evidence="4">
    <location>
        <begin position="219"/>
        <end position="229"/>
    </location>
</feature>
<dbReference type="PANTHER" id="PTHR48032:SF6">
    <property type="entry name" value="RNA-BINDING (RRM_RBD_RNP MOTIFS) FAMILY PROTEIN"/>
    <property type="match status" value="1"/>
</dbReference>
<dbReference type="GO" id="GO:0006417">
    <property type="term" value="P:regulation of translation"/>
    <property type="evidence" value="ECO:0007669"/>
    <property type="project" value="TreeGrafter"/>
</dbReference>
<dbReference type="EMBL" id="JATAAI010000005">
    <property type="protein sequence ID" value="KAK1745675.1"/>
    <property type="molecule type" value="Genomic_DNA"/>
</dbReference>
<dbReference type="AlphaFoldDB" id="A0AAD8YHQ9"/>
<dbReference type="GO" id="GO:0003729">
    <property type="term" value="F:mRNA binding"/>
    <property type="evidence" value="ECO:0007669"/>
    <property type="project" value="TreeGrafter"/>
</dbReference>
<feature type="compositionally biased region" description="Polar residues" evidence="4">
    <location>
        <begin position="230"/>
        <end position="245"/>
    </location>
</feature>
<dbReference type="Proteomes" id="UP001224775">
    <property type="component" value="Unassembled WGS sequence"/>
</dbReference>
<evidence type="ECO:0000259" key="5">
    <source>
        <dbReference type="PROSITE" id="PS50102"/>
    </source>
</evidence>
<dbReference type="Gene3D" id="3.30.70.330">
    <property type="match status" value="1"/>
</dbReference>
<evidence type="ECO:0000256" key="3">
    <source>
        <dbReference type="PROSITE-ProRule" id="PRU00176"/>
    </source>
</evidence>
<organism evidence="6 7">
    <name type="scientific">Skeletonema marinoi</name>
    <dbReference type="NCBI Taxonomy" id="267567"/>
    <lineage>
        <taxon>Eukaryota</taxon>
        <taxon>Sar</taxon>
        <taxon>Stramenopiles</taxon>
        <taxon>Ochrophyta</taxon>
        <taxon>Bacillariophyta</taxon>
        <taxon>Coscinodiscophyceae</taxon>
        <taxon>Thalassiosirophycidae</taxon>
        <taxon>Thalassiosirales</taxon>
        <taxon>Skeletonemataceae</taxon>
        <taxon>Skeletonema</taxon>
        <taxon>Skeletonema marinoi-dohrnii complex</taxon>
    </lineage>
</organism>
<accession>A0AAD8YHQ9</accession>
<feature type="domain" description="RRM" evidence="5">
    <location>
        <begin position="134"/>
        <end position="220"/>
    </location>
</feature>
<dbReference type="Pfam" id="PF00076">
    <property type="entry name" value="RRM_1"/>
    <property type="match status" value="1"/>
</dbReference>
<dbReference type="SUPFAM" id="SSF54928">
    <property type="entry name" value="RNA-binding domain, RBD"/>
    <property type="match status" value="1"/>
</dbReference>
<evidence type="ECO:0000313" key="6">
    <source>
        <dbReference type="EMBL" id="KAK1745675.1"/>
    </source>
</evidence>
<protein>
    <submittedName>
        <fullName evidence="6">RNA-binding protein</fullName>
    </submittedName>
</protein>